<organism evidence="1 3">
    <name type="scientific">Plasmodiophora brassicae</name>
    <name type="common">Clubroot disease agent</name>
    <dbReference type="NCBI Taxonomy" id="37360"/>
    <lineage>
        <taxon>Eukaryota</taxon>
        <taxon>Sar</taxon>
        <taxon>Rhizaria</taxon>
        <taxon>Endomyxa</taxon>
        <taxon>Phytomyxea</taxon>
        <taxon>Plasmodiophorida</taxon>
        <taxon>Plasmodiophoridae</taxon>
        <taxon>Plasmodiophora</taxon>
    </lineage>
</organism>
<reference evidence="1 3" key="1">
    <citation type="submission" date="2015-02" db="EMBL/GenBank/DDBJ databases">
        <authorList>
            <person name="Chooi Y.-H."/>
        </authorList>
    </citation>
    <scope>NUCLEOTIDE SEQUENCE [LARGE SCALE GENOMIC DNA]</scope>
    <source>
        <strain evidence="1">E3</strain>
    </source>
</reference>
<evidence type="ECO:0000313" key="2">
    <source>
        <dbReference type="EMBL" id="SPR01389.1"/>
    </source>
</evidence>
<keyword evidence="3" id="KW-1185">Reference proteome</keyword>
<dbReference type="EMBL" id="CDSF01000112">
    <property type="protein sequence ID" value="CEP01366.1"/>
    <property type="molecule type" value="Genomic_DNA"/>
</dbReference>
<evidence type="ECO:0000313" key="3">
    <source>
        <dbReference type="Proteomes" id="UP000039324"/>
    </source>
</evidence>
<gene>
    <name evidence="1" type="ORF">PBRA_001972</name>
    <name evidence="2" type="ORF">PLBR_LOCUS8604</name>
</gene>
<evidence type="ECO:0000313" key="1">
    <source>
        <dbReference type="EMBL" id="CEP01366.1"/>
    </source>
</evidence>
<dbReference type="Proteomes" id="UP000290189">
    <property type="component" value="Unassembled WGS sequence"/>
</dbReference>
<geneLocation type="mitochondrion" evidence="2"/>
<dbReference type="EMBL" id="OVEO01000017">
    <property type="protein sequence ID" value="SPR01389.1"/>
    <property type="molecule type" value="Genomic_DNA"/>
</dbReference>
<dbReference type="AlphaFoldDB" id="A0A0G4J237"/>
<evidence type="ECO:0000313" key="4">
    <source>
        <dbReference type="Proteomes" id="UP000290189"/>
    </source>
</evidence>
<name>A0A0G4J237_PLABS</name>
<keyword evidence="2" id="KW-0496">Mitochondrion</keyword>
<accession>A0A0G4J237</accession>
<reference evidence="2 4" key="2">
    <citation type="submission" date="2018-03" db="EMBL/GenBank/DDBJ databases">
        <authorList>
            <person name="Fogelqvist J."/>
        </authorList>
    </citation>
    <scope>NUCLEOTIDE SEQUENCE [LARGE SCALE GENOMIC DNA]</scope>
</reference>
<dbReference type="Proteomes" id="UP000039324">
    <property type="component" value="Unassembled WGS sequence"/>
</dbReference>
<protein>
    <submittedName>
        <fullName evidence="1">Uncharacterized protein</fullName>
    </submittedName>
</protein>
<proteinExistence type="predicted"/>
<sequence>MQCLHVGGFVLRRDGNLAYLDCADAPTSSLAIEWASTPDAVDGVARVRLTTGTFCASPPTVATGPSHIYTRSKWTGCGRLSKRPAKTTPAFSLTKCPCIMEKSIRSKLEF</sequence>